<feature type="modified residue" description="4-aspartylphosphate" evidence="13">
    <location>
        <position position="1005"/>
    </location>
</feature>
<dbReference type="Gene3D" id="3.30.565.10">
    <property type="entry name" value="Histidine kinase-like ATPase, C-terminal domain"/>
    <property type="match status" value="1"/>
</dbReference>
<evidence type="ECO:0000313" key="21">
    <source>
        <dbReference type="EMBL" id="MBD9360544.1"/>
    </source>
</evidence>
<keyword evidence="4" id="KW-1003">Cell membrane</keyword>
<evidence type="ECO:0000256" key="9">
    <source>
        <dbReference type="ARBA" id="ARBA00022989"/>
    </source>
</evidence>
<dbReference type="SMART" id="SM00388">
    <property type="entry name" value="HisKA"/>
    <property type="match status" value="1"/>
</dbReference>
<dbReference type="SUPFAM" id="SSF55785">
    <property type="entry name" value="PYP-like sensor domain (PAS domain)"/>
    <property type="match status" value="3"/>
</dbReference>
<feature type="domain" description="PAC" evidence="19">
    <location>
        <begin position="483"/>
        <end position="537"/>
    </location>
</feature>
<dbReference type="InterPro" id="IPR013767">
    <property type="entry name" value="PAS_fold"/>
</dbReference>
<organism evidence="21 22">
    <name type="scientific">Methylomonas fluvii</name>
    <dbReference type="NCBI Taxonomy" id="1854564"/>
    <lineage>
        <taxon>Bacteria</taxon>
        <taxon>Pseudomonadati</taxon>
        <taxon>Pseudomonadota</taxon>
        <taxon>Gammaproteobacteria</taxon>
        <taxon>Methylococcales</taxon>
        <taxon>Methylococcaceae</taxon>
        <taxon>Methylomonas</taxon>
    </lineage>
</organism>
<keyword evidence="22" id="KW-1185">Reference proteome</keyword>
<evidence type="ECO:0000256" key="7">
    <source>
        <dbReference type="ARBA" id="ARBA00022741"/>
    </source>
</evidence>
<evidence type="ECO:0000256" key="4">
    <source>
        <dbReference type="ARBA" id="ARBA00022475"/>
    </source>
</evidence>
<evidence type="ECO:0000256" key="1">
    <source>
        <dbReference type="ARBA" id="ARBA00000085"/>
    </source>
</evidence>
<dbReference type="InterPro" id="IPR000014">
    <property type="entry name" value="PAS"/>
</dbReference>
<dbReference type="PROSITE" id="PS50894">
    <property type="entry name" value="HPT"/>
    <property type="match status" value="1"/>
</dbReference>
<evidence type="ECO:0000313" key="22">
    <source>
        <dbReference type="Proteomes" id="UP000641152"/>
    </source>
</evidence>
<keyword evidence="9 15" id="KW-1133">Transmembrane helix</keyword>
<feature type="modified residue" description="4-aspartylphosphate" evidence="13">
    <location>
        <position position="866"/>
    </location>
</feature>
<dbReference type="InterPro" id="IPR036097">
    <property type="entry name" value="HisK_dim/P_sf"/>
</dbReference>
<dbReference type="CDD" id="cd00082">
    <property type="entry name" value="HisKA"/>
    <property type="match status" value="1"/>
</dbReference>
<dbReference type="InterPro" id="IPR004358">
    <property type="entry name" value="Sig_transdc_His_kin-like_C"/>
</dbReference>
<dbReference type="EC" id="2.7.13.3" evidence="3"/>
<keyword evidence="10" id="KW-0902">Two-component regulatory system</keyword>
<dbReference type="Gene3D" id="1.10.287.130">
    <property type="match status" value="1"/>
</dbReference>
<keyword evidence="7" id="KW-0547">Nucleotide-binding</keyword>
<dbReference type="Pfam" id="PF02518">
    <property type="entry name" value="HATPase_c"/>
    <property type="match status" value="1"/>
</dbReference>
<dbReference type="Pfam" id="PF00072">
    <property type="entry name" value="Response_reg"/>
    <property type="match status" value="2"/>
</dbReference>
<feature type="transmembrane region" description="Helical" evidence="15">
    <location>
        <begin position="63"/>
        <end position="86"/>
    </location>
</feature>
<evidence type="ECO:0000259" key="18">
    <source>
        <dbReference type="PROSITE" id="PS50112"/>
    </source>
</evidence>
<keyword evidence="8" id="KW-0067">ATP-binding</keyword>
<dbReference type="PROSITE" id="PS50113">
    <property type="entry name" value="PAC"/>
    <property type="match status" value="2"/>
</dbReference>
<feature type="domain" description="PAS" evidence="18">
    <location>
        <begin position="162"/>
        <end position="232"/>
    </location>
</feature>
<dbReference type="PANTHER" id="PTHR45339:SF1">
    <property type="entry name" value="HYBRID SIGNAL TRANSDUCTION HISTIDINE KINASE J"/>
    <property type="match status" value="1"/>
</dbReference>
<dbReference type="CDD" id="cd17546">
    <property type="entry name" value="REC_hyHK_CKI1_RcsC-like"/>
    <property type="match status" value="2"/>
</dbReference>
<comment type="caution">
    <text evidence="21">The sequence shown here is derived from an EMBL/GenBank/DDBJ whole genome shotgun (WGS) entry which is preliminary data.</text>
</comment>
<accession>A0ABR9DBQ3</accession>
<dbReference type="PROSITE" id="PS50112">
    <property type="entry name" value="PAS"/>
    <property type="match status" value="3"/>
</dbReference>
<feature type="modified residue" description="Phosphohistidine" evidence="12">
    <location>
        <position position="1158"/>
    </location>
</feature>
<protein>
    <recommendedName>
        <fullName evidence="3">histidine kinase</fullName>
        <ecNumber evidence="3">2.7.13.3</ecNumber>
    </recommendedName>
</protein>
<name>A0ABR9DBQ3_9GAMM</name>
<dbReference type="InterPro" id="IPR003661">
    <property type="entry name" value="HisK_dim/P_dom"/>
</dbReference>
<dbReference type="Pfam" id="PF00989">
    <property type="entry name" value="PAS"/>
    <property type="match status" value="1"/>
</dbReference>
<dbReference type="SMART" id="SM00086">
    <property type="entry name" value="PAC"/>
    <property type="match status" value="3"/>
</dbReference>
<keyword evidence="14" id="KW-0175">Coiled coil</keyword>
<dbReference type="InterPro" id="IPR011006">
    <property type="entry name" value="CheY-like_superfamily"/>
</dbReference>
<dbReference type="InterPro" id="IPR001789">
    <property type="entry name" value="Sig_transdc_resp-reg_receiver"/>
</dbReference>
<dbReference type="Gene3D" id="3.30.450.20">
    <property type="entry name" value="PAS domain"/>
    <property type="match status" value="3"/>
</dbReference>
<dbReference type="Gene3D" id="3.40.50.2300">
    <property type="match status" value="2"/>
</dbReference>
<keyword evidence="5 13" id="KW-0597">Phosphoprotein</keyword>
<feature type="domain" description="PAS" evidence="18">
    <location>
        <begin position="412"/>
        <end position="458"/>
    </location>
</feature>
<feature type="domain" description="PAC" evidence="19">
    <location>
        <begin position="235"/>
        <end position="287"/>
    </location>
</feature>
<dbReference type="CDD" id="cd16922">
    <property type="entry name" value="HATPase_EvgS-ArcB-TorS-like"/>
    <property type="match status" value="1"/>
</dbReference>
<dbReference type="SUPFAM" id="SSF52172">
    <property type="entry name" value="CheY-like"/>
    <property type="match status" value="2"/>
</dbReference>
<dbReference type="InterPro" id="IPR003594">
    <property type="entry name" value="HATPase_dom"/>
</dbReference>
<dbReference type="Pfam" id="PF01627">
    <property type="entry name" value="Hpt"/>
    <property type="match status" value="1"/>
</dbReference>
<dbReference type="InterPro" id="IPR000700">
    <property type="entry name" value="PAS-assoc_C"/>
</dbReference>
<feature type="coiled-coil region" evidence="14">
    <location>
        <begin position="521"/>
        <end position="555"/>
    </location>
</feature>
<evidence type="ECO:0000256" key="10">
    <source>
        <dbReference type="ARBA" id="ARBA00023012"/>
    </source>
</evidence>
<dbReference type="EMBL" id="JACXST010000001">
    <property type="protein sequence ID" value="MBD9360544.1"/>
    <property type="molecule type" value="Genomic_DNA"/>
</dbReference>
<dbReference type="Pfam" id="PF25487">
    <property type="entry name" value="ETR1_N"/>
    <property type="match status" value="1"/>
</dbReference>
<evidence type="ECO:0000256" key="6">
    <source>
        <dbReference type="ARBA" id="ARBA00022692"/>
    </source>
</evidence>
<gene>
    <name evidence="21" type="ORF">EBB_08340</name>
</gene>
<evidence type="ECO:0000256" key="15">
    <source>
        <dbReference type="SAM" id="Phobius"/>
    </source>
</evidence>
<evidence type="ECO:0000256" key="13">
    <source>
        <dbReference type="PROSITE-ProRule" id="PRU00169"/>
    </source>
</evidence>
<comment type="subcellular location">
    <subcellularLocation>
        <location evidence="2">Cell membrane</location>
        <topology evidence="2">Multi-pass membrane protein</topology>
    </subcellularLocation>
</comment>
<dbReference type="InterPro" id="IPR035965">
    <property type="entry name" value="PAS-like_dom_sf"/>
</dbReference>
<feature type="coiled-coil region" evidence="14">
    <location>
        <begin position="127"/>
        <end position="154"/>
    </location>
</feature>
<dbReference type="InterPro" id="IPR036890">
    <property type="entry name" value="HATPase_C_sf"/>
</dbReference>
<reference evidence="21 22" key="1">
    <citation type="submission" date="2020-09" db="EMBL/GenBank/DDBJ databases">
        <title>Methylomonas albis sp. nov. and Methylomonas fluvii sp. nov.: Two cold-adapted methanotrophs from the River Elbe and an amended description of Methylovulum psychrotolerans strain Eb1.</title>
        <authorList>
            <person name="Bussmann I.K."/>
            <person name="Klings K.-W."/>
            <person name="Warnstedt J."/>
            <person name="Hoppert M."/>
            <person name="Saborowski A."/>
            <person name="Horn F."/>
            <person name="Liebner S."/>
        </authorList>
    </citation>
    <scope>NUCLEOTIDE SEQUENCE [LARGE SCALE GENOMIC DNA]</scope>
    <source>
        <strain evidence="21 22">EbB</strain>
    </source>
</reference>
<dbReference type="CDD" id="cd00130">
    <property type="entry name" value="PAS"/>
    <property type="match status" value="2"/>
</dbReference>
<dbReference type="SMART" id="SM00091">
    <property type="entry name" value="PAS"/>
    <property type="match status" value="3"/>
</dbReference>
<dbReference type="InterPro" id="IPR008207">
    <property type="entry name" value="Sig_transdc_His_kin_Hpt_dom"/>
</dbReference>
<feature type="domain" description="PAS" evidence="18">
    <location>
        <begin position="288"/>
        <end position="330"/>
    </location>
</feature>
<evidence type="ECO:0000256" key="14">
    <source>
        <dbReference type="SAM" id="Coils"/>
    </source>
</evidence>
<dbReference type="SMART" id="SM00387">
    <property type="entry name" value="HATPase_c"/>
    <property type="match status" value="1"/>
</dbReference>
<evidence type="ECO:0000259" key="19">
    <source>
        <dbReference type="PROSITE" id="PS50113"/>
    </source>
</evidence>
<dbReference type="SMART" id="SM00448">
    <property type="entry name" value="REC"/>
    <property type="match status" value="2"/>
</dbReference>
<dbReference type="PRINTS" id="PR00344">
    <property type="entry name" value="BCTRLSENSOR"/>
</dbReference>
<dbReference type="InterPro" id="IPR001610">
    <property type="entry name" value="PAC"/>
</dbReference>
<evidence type="ECO:0000256" key="2">
    <source>
        <dbReference type="ARBA" id="ARBA00004651"/>
    </source>
</evidence>
<evidence type="ECO:0000256" key="11">
    <source>
        <dbReference type="ARBA" id="ARBA00023136"/>
    </source>
</evidence>
<feature type="domain" description="Response regulatory" evidence="17">
    <location>
        <begin position="956"/>
        <end position="1072"/>
    </location>
</feature>
<evidence type="ECO:0000259" key="16">
    <source>
        <dbReference type="PROSITE" id="PS50109"/>
    </source>
</evidence>
<dbReference type="InterPro" id="IPR036641">
    <property type="entry name" value="HPT_dom_sf"/>
</dbReference>
<dbReference type="InterPro" id="IPR058544">
    <property type="entry name" value="ETR1_N"/>
</dbReference>
<feature type="domain" description="Response regulatory" evidence="17">
    <location>
        <begin position="812"/>
        <end position="933"/>
    </location>
</feature>
<comment type="catalytic activity">
    <reaction evidence="1">
        <text>ATP + protein L-histidine = ADP + protein N-phospho-L-histidine.</text>
        <dbReference type="EC" id="2.7.13.3"/>
    </reaction>
</comment>
<dbReference type="RefSeq" id="WP_192393278.1">
    <property type="nucleotide sequence ID" value="NZ_CAJHIU010000001.1"/>
</dbReference>
<proteinExistence type="predicted"/>
<sequence>MNEILRFLTDNNFMPHGYCLSWSPGLLWTFVISDGLIFLSYFLLPVALGYFARHRQDFPYVRVLWLFVVFILACGTTHLMDVVVIWEPLYGLDAFAKVVTAIVSVVTVAVLIPLIPKALQLPSPAQLREANEQLQQEVAERERIEQALKAANVLLEQGLVAERTQLAALVNSSDDAIIGKNLEGIVTSWNGAAERIFGYSAAEIIGQPITLLFPAELVTTEAGLLQRIFNGERISNYETQRVRKDGSRIEVASTISAIKDGDGKVIGASKIVRDITERKRIKAALRESEANFRKLFDVAPVPMALVAADGAMLALNQSIARTFGYTLADIPAVEDWWRNAYPDPVYRQTVFDTWQILQQRAAEDQAPIESLEYQVTCKNGDVRTAIISGVTIGDNLLATLMDITERKRAEETLRKLSLVVEQSPESIVITDLEARIEYVNEAVIQTTGYTRSELLGQNASLFNSGKTKPEYFAALWDNLTHGRSWQGEFINKRKDGCEFVESAIVAPIRQQDGRISHYMAIKDDITEKKQMLQELENYREHLEELVVERTEQLADAMQAAEVANVSKSAFLANMSHEIRTPMNAIIGLTHLLQNTTLDAKQREQLAKISVAAQHLLGIINDILDFSKIEAGKLVLDIGDFDLDQVFKSLNDLICDRAAEKGLEVINRIDPALPAVLRGDALRLGQILINFASNAVKFTDAGHIVFRAKLIAKNPVGIVARFEISDTGIGMNAEQCSRLFQAFEQADSTTSRRFGGTGLGLAISKRLIEMMGGTVGVQSDLGHGSTFWLELPFEYAVGSALQLPKPDIRKGLKVLVVDDVAEAREAIAHMLTRFEARASVADSGLAAVQNVVDAQQADAPFDLVLMDWMMPGVDGIQTARRMGEMLGEALPKIVLVTAYSYDGSAEDLRSVGIVGHLAKPVTLSALHDLIAGVLSGWRQKAPADARRPDLSSLKGRRVLLAEDNLINQEVALELLQEAGLVVDLAENGRIACDMVAKQRYDLILLDVQMPEMDGIAASLAIRRMPGREKTPILAMTANAFDEDRRACLSAGMNDHIPKPVNPEVLYDVMLRWMPPLPPSQPVRVQKTSDAQNDGNAALHERLANIPGLDLQAGLHNLQNKLPFYLRQLHHFAQRHAAEADNIRHLLAVGDWESAQRAAHSLKSSAATLGIPHIRQTAESIEISLKQRAAEAADSLQLPLKQLTEQLASFIAQILDVLPAERALQEISPPSYSEEALRAVVEGLRILLEEGNIQSQVYVQNHREQLRQAFGNDGVASLMRHVEVFAFDQALDVLQRDPRL</sequence>
<dbReference type="CDD" id="cd00088">
    <property type="entry name" value="HPT"/>
    <property type="match status" value="1"/>
</dbReference>
<feature type="domain" description="HPt" evidence="20">
    <location>
        <begin position="1119"/>
        <end position="1219"/>
    </location>
</feature>
<evidence type="ECO:0000256" key="12">
    <source>
        <dbReference type="PROSITE-ProRule" id="PRU00110"/>
    </source>
</evidence>
<evidence type="ECO:0000259" key="20">
    <source>
        <dbReference type="PROSITE" id="PS50894"/>
    </source>
</evidence>
<dbReference type="PANTHER" id="PTHR45339">
    <property type="entry name" value="HYBRID SIGNAL TRANSDUCTION HISTIDINE KINASE J"/>
    <property type="match status" value="1"/>
</dbReference>
<dbReference type="PROSITE" id="PS50110">
    <property type="entry name" value="RESPONSE_REGULATORY"/>
    <property type="match status" value="2"/>
</dbReference>
<dbReference type="SUPFAM" id="SSF47384">
    <property type="entry name" value="Homodimeric domain of signal transducing histidine kinase"/>
    <property type="match status" value="1"/>
</dbReference>
<dbReference type="SMART" id="SM00073">
    <property type="entry name" value="HPT"/>
    <property type="match status" value="1"/>
</dbReference>
<dbReference type="SUPFAM" id="SSF47226">
    <property type="entry name" value="Histidine-containing phosphotransfer domain, HPT domain"/>
    <property type="match status" value="1"/>
</dbReference>
<keyword evidence="11 15" id="KW-0472">Membrane</keyword>
<dbReference type="Proteomes" id="UP000641152">
    <property type="component" value="Unassembled WGS sequence"/>
</dbReference>
<evidence type="ECO:0000256" key="8">
    <source>
        <dbReference type="ARBA" id="ARBA00022840"/>
    </source>
</evidence>
<evidence type="ECO:0000256" key="5">
    <source>
        <dbReference type="ARBA" id="ARBA00022553"/>
    </source>
</evidence>
<dbReference type="Gene3D" id="1.20.120.160">
    <property type="entry name" value="HPT domain"/>
    <property type="match status" value="1"/>
</dbReference>
<dbReference type="Pfam" id="PF00512">
    <property type="entry name" value="HisKA"/>
    <property type="match status" value="1"/>
</dbReference>
<dbReference type="Pfam" id="PF13426">
    <property type="entry name" value="PAS_9"/>
    <property type="match status" value="1"/>
</dbReference>
<dbReference type="PROSITE" id="PS50109">
    <property type="entry name" value="HIS_KIN"/>
    <property type="match status" value="1"/>
</dbReference>
<dbReference type="SUPFAM" id="SSF55874">
    <property type="entry name" value="ATPase domain of HSP90 chaperone/DNA topoisomerase II/histidine kinase"/>
    <property type="match status" value="1"/>
</dbReference>
<dbReference type="NCBIfam" id="TIGR00229">
    <property type="entry name" value="sensory_box"/>
    <property type="match status" value="3"/>
</dbReference>
<dbReference type="Pfam" id="PF13188">
    <property type="entry name" value="PAS_8"/>
    <property type="match status" value="1"/>
</dbReference>
<evidence type="ECO:0000256" key="3">
    <source>
        <dbReference type="ARBA" id="ARBA00012438"/>
    </source>
</evidence>
<keyword evidence="6 15" id="KW-0812">Transmembrane</keyword>
<dbReference type="InterPro" id="IPR005467">
    <property type="entry name" value="His_kinase_dom"/>
</dbReference>
<feature type="domain" description="Histidine kinase" evidence="16">
    <location>
        <begin position="573"/>
        <end position="794"/>
    </location>
</feature>
<feature type="transmembrane region" description="Helical" evidence="15">
    <location>
        <begin position="26"/>
        <end position="51"/>
    </location>
</feature>
<evidence type="ECO:0000259" key="17">
    <source>
        <dbReference type="PROSITE" id="PS50110"/>
    </source>
</evidence>